<proteinExistence type="inferred from homology"/>
<feature type="transmembrane region" description="Helical" evidence="7">
    <location>
        <begin position="12"/>
        <end position="32"/>
    </location>
</feature>
<accession>A0A3D9BMB5</accession>
<evidence type="ECO:0000256" key="1">
    <source>
        <dbReference type="ARBA" id="ARBA00004651"/>
    </source>
</evidence>
<organism evidence="9 10">
    <name type="scientific">Rhodosalinus sediminis</name>
    <dbReference type="NCBI Taxonomy" id="1940533"/>
    <lineage>
        <taxon>Bacteria</taxon>
        <taxon>Pseudomonadati</taxon>
        <taxon>Pseudomonadota</taxon>
        <taxon>Alphaproteobacteria</taxon>
        <taxon>Rhodobacterales</taxon>
        <taxon>Paracoccaceae</taxon>
        <taxon>Rhodosalinus</taxon>
    </lineage>
</organism>
<evidence type="ECO:0000256" key="6">
    <source>
        <dbReference type="ARBA" id="ARBA00023136"/>
    </source>
</evidence>
<sequence length="168" mass="18576">MRSLLHAVRKLDRIPILVACAALFALMAMTFFDVILRSTFNAPIEAATELTRIFVAVMVFAVLPHVSVGNHHISVDLTDGLFRRYRLERVRDGVILIASGVMLIWPVQRIVVLAERTRSYGDVTEYLAIPQFYIMWFIAIGTGIAAASMVIAGVLKLAAPHLLGDDAQ</sequence>
<evidence type="ECO:0000313" key="10">
    <source>
        <dbReference type="Proteomes" id="UP000257131"/>
    </source>
</evidence>
<feature type="transmembrane region" description="Helical" evidence="7">
    <location>
        <begin position="134"/>
        <end position="155"/>
    </location>
</feature>
<keyword evidence="7" id="KW-0997">Cell inner membrane</keyword>
<comment type="similarity">
    <text evidence="7">Belongs to the TRAP transporter small permease family.</text>
</comment>
<gene>
    <name evidence="9" type="ORF">DRV84_13660</name>
</gene>
<dbReference type="InterPro" id="IPR055348">
    <property type="entry name" value="DctQ"/>
</dbReference>
<evidence type="ECO:0000256" key="2">
    <source>
        <dbReference type="ARBA" id="ARBA00022448"/>
    </source>
</evidence>
<evidence type="ECO:0000256" key="7">
    <source>
        <dbReference type="RuleBase" id="RU369079"/>
    </source>
</evidence>
<comment type="subunit">
    <text evidence="7">The complex comprises the extracytoplasmic solute receptor protein and the two transmembrane proteins.</text>
</comment>
<evidence type="ECO:0000256" key="4">
    <source>
        <dbReference type="ARBA" id="ARBA00022692"/>
    </source>
</evidence>
<keyword evidence="4 7" id="KW-0812">Transmembrane</keyword>
<comment type="function">
    <text evidence="7">Part of the tripartite ATP-independent periplasmic (TRAP) transport system.</text>
</comment>
<dbReference type="Proteomes" id="UP000257131">
    <property type="component" value="Unassembled WGS sequence"/>
</dbReference>
<evidence type="ECO:0000256" key="3">
    <source>
        <dbReference type="ARBA" id="ARBA00022475"/>
    </source>
</evidence>
<dbReference type="GO" id="GO:0005886">
    <property type="term" value="C:plasma membrane"/>
    <property type="evidence" value="ECO:0007669"/>
    <property type="project" value="UniProtKB-SubCell"/>
</dbReference>
<dbReference type="AlphaFoldDB" id="A0A3D9BMB5"/>
<keyword evidence="6 7" id="KW-0472">Membrane</keyword>
<evidence type="ECO:0000259" key="8">
    <source>
        <dbReference type="Pfam" id="PF04290"/>
    </source>
</evidence>
<dbReference type="Pfam" id="PF04290">
    <property type="entry name" value="DctQ"/>
    <property type="match status" value="1"/>
</dbReference>
<keyword evidence="10" id="KW-1185">Reference proteome</keyword>
<name>A0A3D9BMB5_9RHOB</name>
<reference evidence="9 10" key="1">
    <citation type="journal article" date="2017" name="Int. J. Syst. Evol. Microbiol.">
        <title>Rhodosalinus sediminis gen. nov., sp. nov., isolated from marine saltern.</title>
        <authorList>
            <person name="Guo L.Y."/>
            <person name="Ling S.K."/>
            <person name="Li C.M."/>
            <person name="Chen G.J."/>
            <person name="Du Z.J."/>
        </authorList>
    </citation>
    <scope>NUCLEOTIDE SEQUENCE [LARGE SCALE GENOMIC DNA]</scope>
    <source>
        <strain evidence="9 10">WDN1C137</strain>
    </source>
</reference>
<comment type="caution">
    <text evidence="9">The sequence shown here is derived from an EMBL/GenBank/DDBJ whole genome shotgun (WGS) entry which is preliminary data.</text>
</comment>
<dbReference type="RefSeq" id="WP_115981684.1">
    <property type="nucleotide sequence ID" value="NZ_QOHR01000028.1"/>
</dbReference>
<dbReference type="GO" id="GO:0022857">
    <property type="term" value="F:transmembrane transporter activity"/>
    <property type="evidence" value="ECO:0007669"/>
    <property type="project" value="UniProtKB-UniRule"/>
</dbReference>
<protein>
    <recommendedName>
        <fullName evidence="7">TRAP transporter small permease protein</fullName>
    </recommendedName>
</protein>
<keyword evidence="5 7" id="KW-1133">Transmembrane helix</keyword>
<keyword evidence="2 7" id="KW-0813">Transport</keyword>
<evidence type="ECO:0000313" key="9">
    <source>
        <dbReference type="EMBL" id="REC54562.1"/>
    </source>
</evidence>
<feature type="transmembrane region" description="Helical" evidence="7">
    <location>
        <begin position="94"/>
        <end position="114"/>
    </location>
</feature>
<keyword evidence="3" id="KW-1003">Cell membrane</keyword>
<dbReference type="OrthoDB" id="2877624at2"/>
<comment type="subcellular location">
    <subcellularLocation>
        <location evidence="7">Cell inner membrane</location>
        <topology evidence="7">Multi-pass membrane protein</topology>
    </subcellularLocation>
    <subcellularLocation>
        <location evidence="1">Cell membrane</location>
        <topology evidence="1">Multi-pass membrane protein</topology>
    </subcellularLocation>
</comment>
<dbReference type="EMBL" id="QOHR01000028">
    <property type="protein sequence ID" value="REC54562.1"/>
    <property type="molecule type" value="Genomic_DNA"/>
</dbReference>
<feature type="domain" description="Tripartite ATP-independent periplasmic transporters DctQ component" evidence="8">
    <location>
        <begin position="26"/>
        <end position="150"/>
    </location>
</feature>
<evidence type="ECO:0000256" key="5">
    <source>
        <dbReference type="ARBA" id="ARBA00022989"/>
    </source>
</evidence>
<feature type="transmembrane region" description="Helical" evidence="7">
    <location>
        <begin position="52"/>
        <end position="73"/>
    </location>
</feature>